<dbReference type="InterPro" id="IPR032862">
    <property type="entry name" value="ALKBH6"/>
</dbReference>
<evidence type="ECO:0000313" key="10">
    <source>
        <dbReference type="EMBL" id="TGZ79154.1"/>
    </source>
</evidence>
<dbReference type="STRING" id="341454.A0A4V3SI88"/>
<feature type="domain" description="Fe2OG dioxygenase" evidence="9">
    <location>
        <begin position="120"/>
        <end position="264"/>
    </location>
</feature>
<dbReference type="InterPro" id="IPR037151">
    <property type="entry name" value="AlkB-like_sf"/>
</dbReference>
<comment type="similarity">
    <text evidence="2">Belongs to the alkB family.</text>
</comment>
<dbReference type="SUPFAM" id="SSF51197">
    <property type="entry name" value="Clavaminate synthase-like"/>
    <property type="match status" value="1"/>
</dbReference>
<accession>A0A4V3SI88</accession>
<evidence type="ECO:0000256" key="8">
    <source>
        <dbReference type="SAM" id="MobiDB-lite"/>
    </source>
</evidence>
<dbReference type="OrthoDB" id="412814at2759"/>
<gene>
    <name evidence="10" type="ORF">EX30DRAFT_365472</name>
</gene>
<comment type="subcellular location">
    <subcellularLocation>
        <location evidence="1">Nucleus</location>
    </subcellularLocation>
</comment>
<organism evidence="10 11">
    <name type="scientific">Ascodesmis nigricans</name>
    <dbReference type="NCBI Taxonomy" id="341454"/>
    <lineage>
        <taxon>Eukaryota</taxon>
        <taxon>Fungi</taxon>
        <taxon>Dikarya</taxon>
        <taxon>Ascomycota</taxon>
        <taxon>Pezizomycotina</taxon>
        <taxon>Pezizomycetes</taxon>
        <taxon>Pezizales</taxon>
        <taxon>Ascodesmidaceae</taxon>
        <taxon>Ascodesmis</taxon>
    </lineage>
</organism>
<dbReference type="GO" id="GO:0051213">
    <property type="term" value="F:dioxygenase activity"/>
    <property type="evidence" value="ECO:0007669"/>
    <property type="project" value="UniProtKB-KW"/>
</dbReference>
<dbReference type="Proteomes" id="UP000298138">
    <property type="component" value="Unassembled WGS sequence"/>
</dbReference>
<evidence type="ECO:0000256" key="1">
    <source>
        <dbReference type="ARBA" id="ARBA00004123"/>
    </source>
</evidence>
<evidence type="ECO:0000256" key="6">
    <source>
        <dbReference type="ARBA" id="ARBA00023004"/>
    </source>
</evidence>
<sequence length="273" mass="30386">MPQHPTRIPHLPPSLHYLPSFITPSEESTLLTTITSQPIPKWTILSHRRLQSHPSTLSKSNTLITAPLPAWLECLVPRIEGAVDDGDGGVEVNLNDLGEDGRVEGTDKGKGIWEKTKHMRPNHVLINEYKPGEGIMPHEDGPAYEPVVATVSLGGAVVLEVRRKRVDGEEEKEEEGEEGEGRDGGKEKPVARILLEPRSLFITTRTMYTNFLHSISPIEVDEDLGPETIANWELLGDREMYKDGRNVRVTRTSLTYRDVTRVVKVGGLLGGRR</sequence>
<dbReference type="GO" id="GO:0005634">
    <property type="term" value="C:nucleus"/>
    <property type="evidence" value="ECO:0007669"/>
    <property type="project" value="UniProtKB-SubCell"/>
</dbReference>
<dbReference type="PROSITE" id="PS51471">
    <property type="entry name" value="FE2OG_OXY"/>
    <property type="match status" value="1"/>
</dbReference>
<keyword evidence="4" id="KW-0223">Dioxygenase</keyword>
<dbReference type="EMBL" id="ML220134">
    <property type="protein sequence ID" value="TGZ79154.1"/>
    <property type="molecule type" value="Genomic_DNA"/>
</dbReference>
<dbReference type="GO" id="GO:0046872">
    <property type="term" value="F:metal ion binding"/>
    <property type="evidence" value="ECO:0007669"/>
    <property type="project" value="UniProtKB-KW"/>
</dbReference>
<keyword evidence="5" id="KW-0560">Oxidoreductase</keyword>
<keyword evidence="7" id="KW-0539">Nucleus</keyword>
<keyword evidence="6" id="KW-0408">Iron</keyword>
<dbReference type="PANTHER" id="PTHR46030">
    <property type="entry name" value="ALPHA-KETOGLUTARATE-DEPENDENT DIOXYGENASE ALKB HOMOLOG 6"/>
    <property type="match status" value="1"/>
</dbReference>
<name>A0A4V3SI88_9PEZI</name>
<feature type="region of interest" description="Disordered" evidence="8">
    <location>
        <begin position="165"/>
        <end position="188"/>
    </location>
</feature>
<evidence type="ECO:0000259" key="9">
    <source>
        <dbReference type="PROSITE" id="PS51471"/>
    </source>
</evidence>
<protein>
    <recommendedName>
        <fullName evidence="9">Fe2OG dioxygenase domain-containing protein</fullName>
    </recommendedName>
</protein>
<evidence type="ECO:0000256" key="3">
    <source>
        <dbReference type="ARBA" id="ARBA00022723"/>
    </source>
</evidence>
<dbReference type="AlphaFoldDB" id="A0A4V3SI88"/>
<feature type="compositionally biased region" description="Acidic residues" evidence="8">
    <location>
        <begin position="168"/>
        <end position="178"/>
    </location>
</feature>
<evidence type="ECO:0000313" key="11">
    <source>
        <dbReference type="Proteomes" id="UP000298138"/>
    </source>
</evidence>
<evidence type="ECO:0000256" key="2">
    <source>
        <dbReference type="ARBA" id="ARBA00007879"/>
    </source>
</evidence>
<feature type="compositionally biased region" description="Basic and acidic residues" evidence="8">
    <location>
        <begin position="179"/>
        <end position="188"/>
    </location>
</feature>
<evidence type="ECO:0000256" key="5">
    <source>
        <dbReference type="ARBA" id="ARBA00023002"/>
    </source>
</evidence>
<evidence type="ECO:0000256" key="4">
    <source>
        <dbReference type="ARBA" id="ARBA00022964"/>
    </source>
</evidence>
<dbReference type="PANTHER" id="PTHR46030:SF1">
    <property type="entry name" value="ALPHA-KETOGLUTARATE-DEPENDENT DIOXYGENASE ALKB HOMOLOG 6"/>
    <property type="match status" value="1"/>
</dbReference>
<dbReference type="InParanoid" id="A0A4V3SI88"/>
<reference evidence="10 11" key="1">
    <citation type="submission" date="2019-04" db="EMBL/GenBank/DDBJ databases">
        <title>Comparative genomics and transcriptomics to analyze fruiting body development in filamentous ascomycetes.</title>
        <authorList>
            <consortium name="DOE Joint Genome Institute"/>
            <person name="Lutkenhaus R."/>
            <person name="Traeger S."/>
            <person name="Breuer J."/>
            <person name="Kuo A."/>
            <person name="Lipzen A."/>
            <person name="Pangilinan J."/>
            <person name="Dilworth D."/>
            <person name="Sandor L."/>
            <person name="Poggeler S."/>
            <person name="Barry K."/>
            <person name="Grigoriev I.V."/>
            <person name="Nowrousian M."/>
        </authorList>
    </citation>
    <scope>NUCLEOTIDE SEQUENCE [LARGE SCALE GENOMIC DNA]</scope>
    <source>
        <strain evidence="10 11">CBS 389.68</strain>
    </source>
</reference>
<keyword evidence="3" id="KW-0479">Metal-binding</keyword>
<proteinExistence type="inferred from homology"/>
<dbReference type="InterPro" id="IPR027450">
    <property type="entry name" value="AlkB-like"/>
</dbReference>
<dbReference type="Pfam" id="PF13532">
    <property type="entry name" value="2OG-FeII_Oxy_2"/>
    <property type="match status" value="1"/>
</dbReference>
<dbReference type="InterPro" id="IPR005123">
    <property type="entry name" value="Oxoglu/Fe-dep_dioxygenase_dom"/>
</dbReference>
<dbReference type="Gene3D" id="2.60.120.590">
    <property type="entry name" value="Alpha-ketoglutarate-dependent dioxygenase AlkB-like"/>
    <property type="match status" value="1"/>
</dbReference>
<evidence type="ECO:0000256" key="7">
    <source>
        <dbReference type="ARBA" id="ARBA00023242"/>
    </source>
</evidence>
<keyword evidence="11" id="KW-1185">Reference proteome</keyword>